<comment type="caution">
    <text evidence="2">The sequence shown here is derived from an EMBL/GenBank/DDBJ whole genome shotgun (WGS) entry which is preliminary data.</text>
</comment>
<proteinExistence type="predicted"/>
<evidence type="ECO:0000256" key="1">
    <source>
        <dbReference type="SAM" id="MobiDB-lite"/>
    </source>
</evidence>
<feature type="non-terminal residue" evidence="2">
    <location>
        <position position="104"/>
    </location>
</feature>
<gene>
    <name evidence="2" type="ORF">F9K24_08455</name>
</gene>
<protein>
    <submittedName>
        <fullName evidence="2">Uncharacterized protein</fullName>
    </submittedName>
</protein>
<dbReference type="EMBL" id="WBUI01000006">
    <property type="protein sequence ID" value="KAB2933371.1"/>
    <property type="molecule type" value="Genomic_DNA"/>
</dbReference>
<accession>A0A833LXX1</accession>
<evidence type="ECO:0000313" key="3">
    <source>
        <dbReference type="Proteomes" id="UP000460298"/>
    </source>
</evidence>
<evidence type="ECO:0000313" key="2">
    <source>
        <dbReference type="EMBL" id="KAB2933371.1"/>
    </source>
</evidence>
<feature type="compositionally biased region" description="Low complexity" evidence="1">
    <location>
        <begin position="64"/>
        <end position="73"/>
    </location>
</feature>
<dbReference type="AlphaFoldDB" id="A0A833LXX1"/>
<reference evidence="2 3" key="1">
    <citation type="submission" date="2019-10" db="EMBL/GenBank/DDBJ databases">
        <title>Extracellular Electron Transfer in a Candidatus Methanoperedens spp. Enrichment Culture.</title>
        <authorList>
            <person name="Berger S."/>
            <person name="Rangel Shaw D."/>
            <person name="Berben T."/>
            <person name="In 'T Zandt M."/>
            <person name="Frank J."/>
            <person name="Reimann J."/>
            <person name="Jetten M.S.M."/>
            <person name="Welte C.U."/>
        </authorList>
    </citation>
    <scope>NUCLEOTIDE SEQUENCE [LARGE SCALE GENOMIC DNA]</scope>
    <source>
        <strain evidence="2">SB12</strain>
    </source>
</reference>
<dbReference type="Proteomes" id="UP000460298">
    <property type="component" value="Unassembled WGS sequence"/>
</dbReference>
<organism evidence="2 3">
    <name type="scientific">Leptonema illini</name>
    <dbReference type="NCBI Taxonomy" id="183"/>
    <lineage>
        <taxon>Bacteria</taxon>
        <taxon>Pseudomonadati</taxon>
        <taxon>Spirochaetota</taxon>
        <taxon>Spirochaetia</taxon>
        <taxon>Leptospirales</taxon>
        <taxon>Leptospiraceae</taxon>
        <taxon>Leptonema</taxon>
    </lineage>
</organism>
<feature type="compositionally biased region" description="Acidic residues" evidence="1">
    <location>
        <begin position="74"/>
        <end position="86"/>
    </location>
</feature>
<feature type="region of interest" description="Disordered" evidence="1">
    <location>
        <begin position="53"/>
        <end position="104"/>
    </location>
</feature>
<name>A0A833LXX1_9LEPT</name>
<feature type="compositionally biased region" description="Gly residues" evidence="1">
    <location>
        <begin position="88"/>
        <end position="104"/>
    </location>
</feature>
<sequence>MADQITYTDEQQKRIENLLEELDRPPAEVFFPLAEQYLRDIAPYLSDAERLAAGIPENAESPETSDLGDLTGADLDDLAASDETDLGDLGGADLGDLGGADLGD</sequence>